<evidence type="ECO:0000313" key="1">
    <source>
        <dbReference type="EMBL" id="GFY48833.1"/>
    </source>
</evidence>
<reference evidence="1" key="1">
    <citation type="submission" date="2020-08" db="EMBL/GenBank/DDBJ databases">
        <title>Multicomponent nature underlies the extraordinary mechanical properties of spider dragline silk.</title>
        <authorList>
            <person name="Kono N."/>
            <person name="Nakamura H."/>
            <person name="Mori M."/>
            <person name="Yoshida Y."/>
            <person name="Ohtoshi R."/>
            <person name="Malay A.D."/>
            <person name="Moran D.A.P."/>
            <person name="Tomita M."/>
            <person name="Numata K."/>
            <person name="Arakawa K."/>
        </authorList>
    </citation>
    <scope>NUCLEOTIDE SEQUENCE</scope>
</reference>
<protein>
    <submittedName>
        <fullName evidence="1">Uncharacterized protein</fullName>
    </submittedName>
</protein>
<comment type="caution">
    <text evidence="1">The sequence shown here is derived from an EMBL/GenBank/DDBJ whole genome shotgun (WGS) entry which is preliminary data.</text>
</comment>
<dbReference type="InterPro" id="IPR036397">
    <property type="entry name" value="RNaseH_sf"/>
</dbReference>
<dbReference type="Gene3D" id="3.30.420.10">
    <property type="entry name" value="Ribonuclease H-like superfamily/Ribonuclease H"/>
    <property type="match status" value="1"/>
</dbReference>
<dbReference type="EMBL" id="BMAV01006671">
    <property type="protein sequence ID" value="GFY48833.1"/>
    <property type="molecule type" value="Genomic_DNA"/>
</dbReference>
<organism evidence="1 3">
    <name type="scientific">Trichonephila inaurata madagascariensis</name>
    <dbReference type="NCBI Taxonomy" id="2747483"/>
    <lineage>
        <taxon>Eukaryota</taxon>
        <taxon>Metazoa</taxon>
        <taxon>Ecdysozoa</taxon>
        <taxon>Arthropoda</taxon>
        <taxon>Chelicerata</taxon>
        <taxon>Arachnida</taxon>
        <taxon>Araneae</taxon>
        <taxon>Araneomorphae</taxon>
        <taxon>Entelegynae</taxon>
        <taxon>Araneoidea</taxon>
        <taxon>Nephilidae</taxon>
        <taxon>Trichonephila</taxon>
        <taxon>Trichonephila inaurata</taxon>
    </lineage>
</organism>
<proteinExistence type="predicted"/>
<evidence type="ECO:0000313" key="2">
    <source>
        <dbReference type="EMBL" id="GFY63321.1"/>
    </source>
</evidence>
<dbReference type="OrthoDB" id="6778265at2759"/>
<dbReference type="EMBL" id="BMAV01014729">
    <property type="protein sequence ID" value="GFY63321.1"/>
    <property type="molecule type" value="Genomic_DNA"/>
</dbReference>
<keyword evidence="3" id="KW-1185">Reference proteome</keyword>
<sequence length="125" mass="13872">MSRSSLAYLFMTEDPDPSSKDTRVSVNVLLCKGYPSKVSDLNAANEWAVTLMDILLKTFTQFLGAYHPQANGAEEMFHLQSKAAIVFHVTEKWTEILPAILLWIHASVKEDISATPAEMVFGSPL</sequence>
<dbReference type="PANTHER" id="PTHR38681:SF1">
    <property type="entry name" value="RETROVIRUS-RELATED POL POLYPROTEIN FROM TRANSPOSON 412-LIKE PROTEIN"/>
    <property type="match status" value="1"/>
</dbReference>
<gene>
    <name evidence="1" type="ORF">TNIN_180051</name>
    <name evidence="2" type="ORF">TNIN_35291</name>
</gene>
<dbReference type="Proteomes" id="UP000886998">
    <property type="component" value="Unassembled WGS sequence"/>
</dbReference>
<dbReference type="PANTHER" id="PTHR38681">
    <property type="entry name" value="RETROVIRUS-RELATED POL POLYPROTEIN FROM TRANSPOSON 412-LIKE PROTEIN-RELATED"/>
    <property type="match status" value="1"/>
</dbReference>
<evidence type="ECO:0000313" key="3">
    <source>
        <dbReference type="Proteomes" id="UP000886998"/>
    </source>
</evidence>
<dbReference type="AlphaFoldDB" id="A0A8X6X842"/>
<accession>A0A8X6X842</accession>
<dbReference type="GO" id="GO:0003676">
    <property type="term" value="F:nucleic acid binding"/>
    <property type="evidence" value="ECO:0007669"/>
    <property type="project" value="InterPro"/>
</dbReference>
<name>A0A8X6X842_9ARAC</name>